<dbReference type="Pfam" id="PF12885">
    <property type="entry name" value="TORC_M"/>
    <property type="match status" value="1"/>
</dbReference>
<feature type="compositionally biased region" description="Low complexity" evidence="10">
    <location>
        <begin position="294"/>
        <end position="314"/>
    </location>
</feature>
<organism evidence="13">
    <name type="scientific">Sarcoptes scabiei</name>
    <name type="common">Itch mite</name>
    <name type="synonym">Acarus scabiei</name>
    <dbReference type="NCBI Taxonomy" id="52283"/>
    <lineage>
        <taxon>Eukaryota</taxon>
        <taxon>Metazoa</taxon>
        <taxon>Ecdysozoa</taxon>
        <taxon>Arthropoda</taxon>
        <taxon>Chelicerata</taxon>
        <taxon>Arachnida</taxon>
        <taxon>Acari</taxon>
        <taxon>Acariformes</taxon>
        <taxon>Sarcoptiformes</taxon>
        <taxon>Astigmata</taxon>
        <taxon>Psoroptidia</taxon>
        <taxon>Sarcoptoidea</taxon>
        <taxon>Sarcoptidae</taxon>
        <taxon>Sarcoptinae</taxon>
        <taxon>Sarcoptes</taxon>
    </lineage>
</organism>
<dbReference type="InterPro" id="IPR024784">
    <property type="entry name" value="TORC_M"/>
</dbReference>
<feature type="compositionally biased region" description="Low complexity" evidence="10">
    <location>
        <begin position="193"/>
        <end position="208"/>
    </location>
</feature>
<evidence type="ECO:0000256" key="8">
    <source>
        <dbReference type="ARBA" id="ARBA00023163"/>
    </source>
</evidence>
<feature type="region of interest" description="Disordered" evidence="10">
    <location>
        <begin position="702"/>
        <end position="721"/>
    </location>
</feature>
<dbReference type="InterPro" id="IPR024783">
    <property type="entry name" value="TORC_N"/>
</dbReference>
<feature type="compositionally biased region" description="Low complexity" evidence="10">
    <location>
        <begin position="438"/>
        <end position="450"/>
    </location>
</feature>
<dbReference type="GO" id="GO:0005737">
    <property type="term" value="C:cytoplasm"/>
    <property type="evidence" value="ECO:0007669"/>
    <property type="project" value="UniProtKB-SubCell"/>
</dbReference>
<protein>
    <submittedName>
        <fullName evidence="13">CREB-regulated transcription coactivator 1</fullName>
    </submittedName>
</protein>
<sequence length="948" mass="105398">MANPRKFSEKIALHNQKQAEETAAFEEIMREVMGATRNRSSSNVGADVSPTVTPIISNLESNGNHQQHLHQNRIDCNETSNFQNQSYLDERFHNSNDFSQPPPLIQQQTQNINFPQPPQHHLNIVPSFSATRAGSLPNVNQIGRQNLINLNNFQNHHANGIEYSKGTGIDLKSALNSLQEIKNEVRSDHCRRNTSPNYRSPNRNNSSYMFSSINSNRIHSVLNNGQLQSQNYSSTKRSQSPYSMVNENAYLSPPSADNLWRRTNSDSALHHSLLISETNHQNIDGLEHLIANNFNNGNQNASSPQNSSCNNSPGQTPSMMVDNSDTTTEMIFTNSSENTNSINWAVSQTLNNDSEKFLLSTSLPNQQHLRPRSCEVPGINIYPIQDDQNSTELSNNHHIPISSNTGSLPDLTNLHFPVPLNVPIDGDDQTILIMKMNSNHSNGHSNVNNSPYSNGPDSPYSPTSSHNSNLSPPPPCNKLNHQSINSNDHHNHRNQSPNRRQNSPGPSPSPTASRRRAHQNAINNMVIGGHRSPTSTIATNQETVMESATDRNFNQRSIHPRPFPAMNLIKNQNIFPISKSESFQYLHNRCNKNNFFDFQYQHNTPTVTISSTTQEDHGHQESMSNHYQYPKQFINLSNSTIQSMGPHRSTTPSDSCSGPTSPASQNISPSNSPELAMTNCNVIATGLSITTSSSATALLSSSATNPTQFSPAYSNQQQTNQLQHQLEQFRMNKDADPGGGAKTDETYEIDCPNSNLSTQSNVFYLDSNLIMNSHFNDSSAILDQHHQLQNQSQSRSAQQFDNNHLADQTSSFSNDLFFEANHHSASFDVNLNPNDSLSNNPTIYATREINGNENHTNSIQQHITNSSHCTTPQTPSSIPDIILTGPNNLDETLQTSQDLIKDLNNMGSFDSDIFVCATDDIRNTSFDSFDLDSLQMLNDIDGQNQTIQ</sequence>
<evidence type="ECO:0000256" key="4">
    <source>
        <dbReference type="ARBA" id="ARBA00022490"/>
    </source>
</evidence>
<dbReference type="AlphaFoldDB" id="A0A834VCE8"/>
<evidence type="ECO:0000256" key="2">
    <source>
        <dbReference type="ARBA" id="ARBA00004496"/>
    </source>
</evidence>
<dbReference type="GO" id="GO:0051289">
    <property type="term" value="P:protein homotetramerization"/>
    <property type="evidence" value="ECO:0007669"/>
    <property type="project" value="InterPro"/>
</dbReference>
<evidence type="ECO:0000256" key="3">
    <source>
        <dbReference type="ARBA" id="ARBA00007167"/>
    </source>
</evidence>
<feature type="compositionally biased region" description="Polar residues" evidence="10">
    <location>
        <begin position="494"/>
        <end position="504"/>
    </location>
</feature>
<proteinExistence type="inferred from homology"/>
<evidence type="ECO:0000259" key="12">
    <source>
        <dbReference type="Pfam" id="PF12885"/>
    </source>
</evidence>
<evidence type="ECO:0000256" key="9">
    <source>
        <dbReference type="ARBA" id="ARBA00023242"/>
    </source>
</evidence>
<feature type="region of interest" description="Disordered" evidence="10">
    <location>
        <begin position="641"/>
        <end position="673"/>
    </location>
</feature>
<keyword evidence="4" id="KW-0963">Cytoplasm</keyword>
<feature type="region of interest" description="Disordered" evidence="10">
    <location>
        <begin position="294"/>
        <end position="322"/>
    </location>
</feature>
<name>A0A834VCE8_SARSC</name>
<feature type="compositionally biased region" description="Low complexity" evidence="10">
    <location>
        <begin position="461"/>
        <end position="470"/>
    </location>
</feature>
<keyword evidence="9" id="KW-0539">Nucleus</keyword>
<gene>
    <name evidence="13" type="ORF">SSS_6173</name>
</gene>
<dbReference type="EnsemblMetazoa" id="SSS_6173s_mrna">
    <property type="protein sequence ID" value="KAF7492417.1"/>
    <property type="gene ID" value="SSS_6173"/>
</dbReference>
<evidence type="ECO:0000256" key="1">
    <source>
        <dbReference type="ARBA" id="ARBA00004123"/>
    </source>
</evidence>
<evidence type="ECO:0000259" key="11">
    <source>
        <dbReference type="Pfam" id="PF12884"/>
    </source>
</evidence>
<evidence type="ECO:0000256" key="7">
    <source>
        <dbReference type="ARBA" id="ARBA00023159"/>
    </source>
</evidence>
<dbReference type="PANTHER" id="PTHR13589">
    <property type="entry name" value="CREB-REGULATED TRANSCRIPTION COACTIVATOR"/>
    <property type="match status" value="1"/>
</dbReference>
<feature type="compositionally biased region" description="Polar residues" evidence="10">
    <location>
        <begin position="705"/>
        <end position="714"/>
    </location>
</feature>
<dbReference type="GO" id="GO:0008140">
    <property type="term" value="F:cAMP response element binding protein binding"/>
    <property type="evidence" value="ECO:0007669"/>
    <property type="project" value="InterPro"/>
</dbReference>
<dbReference type="PANTHER" id="PTHR13589:SF15">
    <property type="entry name" value="CREB-REGULATED TRANSCRIPTION COACTIVATOR, ISOFORM B"/>
    <property type="match status" value="1"/>
</dbReference>
<reference evidence="15" key="1">
    <citation type="journal article" date="2020" name="PLoS Negl. Trop. Dis.">
        <title>High-quality nuclear genome for Sarcoptes scabiei-A critical resource for a neglected parasite.</title>
        <authorList>
            <person name="Korhonen P.K."/>
            <person name="Gasser R.B."/>
            <person name="Ma G."/>
            <person name="Wang T."/>
            <person name="Stroehlein A.J."/>
            <person name="Young N.D."/>
            <person name="Ang C.S."/>
            <person name="Fernando D.D."/>
            <person name="Lu H.C."/>
            <person name="Taylor S."/>
            <person name="Reynolds S.L."/>
            <person name="Mofiz E."/>
            <person name="Najaraj S.H."/>
            <person name="Gowda H."/>
            <person name="Madugundu A."/>
            <person name="Renuse S."/>
            <person name="Holt D."/>
            <person name="Pandey A."/>
            <person name="Papenfuss A.T."/>
            <person name="Fischer K."/>
        </authorList>
    </citation>
    <scope>NUCLEOTIDE SEQUENCE [LARGE SCALE GENOMIC DNA]</scope>
</reference>
<feature type="region of interest" description="Disordered" evidence="10">
    <location>
        <begin position="187"/>
        <end position="210"/>
    </location>
</feature>
<feature type="domain" description="Transducer of regulated CREB activity N-terminal" evidence="11">
    <location>
        <begin position="3"/>
        <end position="43"/>
    </location>
</feature>
<accession>A0A834VCE8</accession>
<dbReference type="GO" id="GO:0005634">
    <property type="term" value="C:nucleus"/>
    <property type="evidence" value="ECO:0007669"/>
    <property type="project" value="UniProtKB-SubCell"/>
</dbReference>
<keyword evidence="15" id="KW-1185">Reference proteome</keyword>
<feature type="region of interest" description="Disordered" evidence="10">
    <location>
        <begin position="438"/>
        <end position="515"/>
    </location>
</feature>
<keyword evidence="8" id="KW-0804">Transcription</keyword>
<evidence type="ECO:0000256" key="5">
    <source>
        <dbReference type="ARBA" id="ARBA00022553"/>
    </source>
</evidence>
<dbReference type="GO" id="GO:0045944">
    <property type="term" value="P:positive regulation of transcription by RNA polymerase II"/>
    <property type="evidence" value="ECO:0007669"/>
    <property type="project" value="TreeGrafter"/>
</dbReference>
<reference evidence="14" key="3">
    <citation type="submission" date="2022-06" db="UniProtKB">
        <authorList>
            <consortium name="EnsemblMetazoa"/>
        </authorList>
    </citation>
    <scope>IDENTIFICATION</scope>
</reference>
<keyword evidence="5" id="KW-0597">Phosphoprotein</keyword>
<comment type="subcellular location">
    <subcellularLocation>
        <location evidence="2">Cytoplasm</location>
    </subcellularLocation>
    <subcellularLocation>
        <location evidence="1">Nucleus</location>
    </subcellularLocation>
</comment>
<dbReference type="InterPro" id="IPR024786">
    <property type="entry name" value="TORC"/>
</dbReference>
<feature type="domain" description="Transducer of regulated CREB activity middle" evidence="12">
    <location>
        <begin position="262"/>
        <end position="442"/>
    </location>
</feature>
<evidence type="ECO:0000256" key="10">
    <source>
        <dbReference type="SAM" id="MobiDB-lite"/>
    </source>
</evidence>
<keyword evidence="7" id="KW-0010">Activator</keyword>
<reference evidence="13" key="2">
    <citation type="submission" date="2020-01" db="EMBL/GenBank/DDBJ databases">
        <authorList>
            <person name="Korhonen P.K.K."/>
            <person name="Guangxu M.G."/>
            <person name="Wang T.W."/>
            <person name="Stroehlein A.J.S."/>
            <person name="Young N.D."/>
            <person name="Ang C.-S.A."/>
            <person name="Fernando D.W.F."/>
            <person name="Lu H.L."/>
            <person name="Taylor S.T."/>
            <person name="Ehtesham M.E.M."/>
            <person name="Najaraj S.H.N."/>
            <person name="Harsha G.H.G."/>
            <person name="Madugundu A.M."/>
            <person name="Renuse S.R."/>
            <person name="Holt D.H."/>
            <person name="Pandey A.P."/>
            <person name="Papenfuss A.P."/>
            <person name="Gasser R.B.G."/>
            <person name="Fischer K.F."/>
        </authorList>
    </citation>
    <scope>NUCLEOTIDE SEQUENCE</scope>
    <source>
        <strain evidence="13">SSS_KF_BRIS2020</strain>
    </source>
</reference>
<dbReference type="OrthoDB" id="8947034at2759"/>
<dbReference type="Pfam" id="PF12884">
    <property type="entry name" value="TORC_N"/>
    <property type="match status" value="1"/>
</dbReference>
<keyword evidence="6" id="KW-0805">Transcription regulation</keyword>
<comment type="similarity">
    <text evidence="3">Belongs to the TORC family.</text>
</comment>
<evidence type="ECO:0000313" key="14">
    <source>
        <dbReference type="EnsemblMetazoa" id="KAF7492417.1"/>
    </source>
</evidence>
<evidence type="ECO:0000313" key="13">
    <source>
        <dbReference type="EMBL" id="KAF7492417.1"/>
    </source>
</evidence>
<dbReference type="EMBL" id="WVUK01000056">
    <property type="protein sequence ID" value="KAF7492417.1"/>
    <property type="molecule type" value="Genomic_DNA"/>
</dbReference>
<evidence type="ECO:0000313" key="15">
    <source>
        <dbReference type="Proteomes" id="UP000070412"/>
    </source>
</evidence>
<evidence type="ECO:0000256" key="6">
    <source>
        <dbReference type="ARBA" id="ARBA00023015"/>
    </source>
</evidence>
<dbReference type="Proteomes" id="UP000070412">
    <property type="component" value="Unassembled WGS sequence"/>
</dbReference>